<organism evidence="1 2">
    <name type="scientific">Ochrobactrum chromiisoli</name>
    <dbReference type="NCBI Taxonomy" id="2993941"/>
    <lineage>
        <taxon>Bacteria</taxon>
        <taxon>Pseudomonadati</taxon>
        <taxon>Pseudomonadota</taxon>
        <taxon>Alphaproteobacteria</taxon>
        <taxon>Hyphomicrobiales</taxon>
        <taxon>Brucellaceae</taxon>
        <taxon>Brucella/Ochrobactrum group</taxon>
        <taxon>Ochrobactrum</taxon>
    </lineage>
</organism>
<name>A0ABT3QM26_9HYPH</name>
<accession>A0ABT3QM26</accession>
<sequence>MTRNELKQQISDLIADRLAYGSMDVMCDEILATILAAIQDPTEAALEAGYAWDEHVTATETHPRNRGLWRAMLNASPLGEKAE</sequence>
<evidence type="ECO:0000313" key="1">
    <source>
        <dbReference type="EMBL" id="MCX2696667.1"/>
    </source>
</evidence>
<protein>
    <submittedName>
        <fullName evidence="1">Uncharacterized protein</fullName>
    </submittedName>
</protein>
<dbReference type="RefSeq" id="WP_265984114.1">
    <property type="nucleotide sequence ID" value="NZ_JAPHAV010000002.1"/>
</dbReference>
<gene>
    <name evidence="1" type="ORF">OPR82_07750</name>
</gene>
<keyword evidence="2" id="KW-1185">Reference proteome</keyword>
<reference evidence="1 2" key="1">
    <citation type="submission" date="2022-11" db="EMBL/GenBank/DDBJ databases">
        <title>Brucella sp. YY2X, whole genome shotgun sequencing project.</title>
        <authorList>
            <person name="Yang Y."/>
        </authorList>
    </citation>
    <scope>NUCLEOTIDE SEQUENCE [LARGE SCALE GENOMIC DNA]</scope>
    <source>
        <strain evidence="1 2">YY2X</strain>
    </source>
</reference>
<evidence type="ECO:0000313" key="2">
    <source>
        <dbReference type="Proteomes" id="UP001301216"/>
    </source>
</evidence>
<dbReference type="Proteomes" id="UP001301216">
    <property type="component" value="Unassembled WGS sequence"/>
</dbReference>
<proteinExistence type="predicted"/>
<dbReference type="EMBL" id="JAPHAV010000002">
    <property type="protein sequence ID" value="MCX2696667.1"/>
    <property type="molecule type" value="Genomic_DNA"/>
</dbReference>
<comment type="caution">
    <text evidence="1">The sequence shown here is derived from an EMBL/GenBank/DDBJ whole genome shotgun (WGS) entry which is preliminary data.</text>
</comment>